<dbReference type="SUPFAM" id="SSF141571">
    <property type="entry name" value="Pentapeptide repeat-like"/>
    <property type="match status" value="1"/>
</dbReference>
<gene>
    <name evidence="2" type="ORF">PISL3812_05714</name>
</gene>
<evidence type="ECO:0000256" key="1">
    <source>
        <dbReference type="SAM" id="MobiDB-lite"/>
    </source>
</evidence>
<reference evidence="2 3" key="1">
    <citation type="submission" date="2015-04" db="EMBL/GenBank/DDBJ databases">
        <authorList>
            <person name="Syromyatnikov M.Y."/>
            <person name="Popov V.N."/>
        </authorList>
    </citation>
    <scope>NUCLEOTIDE SEQUENCE [LARGE SCALE GENOMIC DNA]</scope>
    <source>
        <strain evidence="2">WF-38-12</strain>
    </source>
</reference>
<dbReference type="Gene3D" id="2.160.20.80">
    <property type="entry name" value="E3 ubiquitin-protein ligase SopA"/>
    <property type="match status" value="1"/>
</dbReference>
<evidence type="ECO:0000313" key="2">
    <source>
        <dbReference type="EMBL" id="CRG88680.1"/>
    </source>
</evidence>
<dbReference type="Proteomes" id="UP000054383">
    <property type="component" value="Unassembled WGS sequence"/>
</dbReference>
<sequence length="337" mass="36542">MSSFPKARKSNMANVRVTPEIWDAHPEVLRSTISDSSFVNLSSANHISTSTISHSTLEDVAVIVGGQNSQQQKIKHIDVYSSQVHGSALFSSQINRSKLDHCTVTDSLVSRSTLEHCTVQPPTNKIERSTAGATKFMGAKLVSRSQLEDSVVLGGSTVNRCVVRNSVVADGANCDRTQLDDAAVTRSRIDRSKLSNCDVMDCVMDKTTFEGMILKYGIWRNGDLVGRTTTTEEVVIKPRTYQLAAKPTSSASAESPVVARPRALSPVREPGWKAAEAAGEQLDDSDPIDDPYLLSSDDEQWTDDELAGPSSRPKAQTLRGGSTAIKDEHDPPPPYEA</sequence>
<feature type="region of interest" description="Disordered" evidence="1">
    <location>
        <begin position="243"/>
        <end position="337"/>
    </location>
</feature>
<accession>A0A0U1M0Y8</accession>
<organism evidence="2 3">
    <name type="scientific">Talaromyces islandicus</name>
    <name type="common">Penicillium islandicum</name>
    <dbReference type="NCBI Taxonomy" id="28573"/>
    <lineage>
        <taxon>Eukaryota</taxon>
        <taxon>Fungi</taxon>
        <taxon>Dikarya</taxon>
        <taxon>Ascomycota</taxon>
        <taxon>Pezizomycotina</taxon>
        <taxon>Eurotiomycetes</taxon>
        <taxon>Eurotiomycetidae</taxon>
        <taxon>Eurotiales</taxon>
        <taxon>Trichocomaceae</taxon>
        <taxon>Talaromyces</taxon>
        <taxon>Talaromyces sect. Islandici</taxon>
    </lineage>
</organism>
<protein>
    <submittedName>
        <fullName evidence="2">Uncharacterized protein</fullName>
    </submittedName>
</protein>
<dbReference type="AlphaFoldDB" id="A0A0U1M0Y8"/>
<dbReference type="OMA" id="STHIRHS"/>
<feature type="compositionally biased region" description="Acidic residues" evidence="1">
    <location>
        <begin position="296"/>
        <end position="306"/>
    </location>
</feature>
<evidence type="ECO:0000313" key="3">
    <source>
        <dbReference type="Proteomes" id="UP000054383"/>
    </source>
</evidence>
<keyword evidence="3" id="KW-1185">Reference proteome</keyword>
<dbReference type="OrthoDB" id="4187970at2759"/>
<dbReference type="STRING" id="28573.A0A0U1M0Y8"/>
<dbReference type="EMBL" id="CVMT01000005">
    <property type="protein sequence ID" value="CRG88680.1"/>
    <property type="molecule type" value="Genomic_DNA"/>
</dbReference>
<proteinExistence type="predicted"/>
<name>A0A0U1M0Y8_TALIS</name>